<dbReference type="AlphaFoldDB" id="A0A6J2U8L0"/>
<proteinExistence type="predicted"/>
<dbReference type="Proteomes" id="UP000504634">
    <property type="component" value="Unplaced"/>
</dbReference>
<reference evidence="4" key="1">
    <citation type="submission" date="2025-08" db="UniProtKB">
        <authorList>
            <consortium name="RefSeq"/>
        </authorList>
    </citation>
    <scope>IDENTIFICATION</scope>
    <source>
        <strain evidence="4">11010-0011.00</strain>
        <tissue evidence="4">Whole body</tissue>
    </source>
</reference>
<dbReference type="InterPro" id="IPR040233">
    <property type="entry name" value="CCD97-like_C"/>
</dbReference>
<dbReference type="Pfam" id="PF09747">
    <property type="entry name" value="CCD97-like_C"/>
    <property type="match status" value="1"/>
</dbReference>
<evidence type="ECO:0000313" key="3">
    <source>
        <dbReference type="Proteomes" id="UP000504634"/>
    </source>
</evidence>
<dbReference type="InterPro" id="IPR018613">
    <property type="entry name" value="Ccdc97-like"/>
</dbReference>
<organism evidence="3 4">
    <name type="scientific">Drosophila lebanonensis</name>
    <name type="common">Fruit fly</name>
    <name type="synonym">Scaptodrosophila lebanonensis</name>
    <dbReference type="NCBI Taxonomy" id="7225"/>
    <lineage>
        <taxon>Eukaryota</taxon>
        <taxon>Metazoa</taxon>
        <taxon>Ecdysozoa</taxon>
        <taxon>Arthropoda</taxon>
        <taxon>Hexapoda</taxon>
        <taxon>Insecta</taxon>
        <taxon>Pterygota</taxon>
        <taxon>Neoptera</taxon>
        <taxon>Endopterygota</taxon>
        <taxon>Diptera</taxon>
        <taxon>Brachycera</taxon>
        <taxon>Muscomorpha</taxon>
        <taxon>Ephydroidea</taxon>
        <taxon>Drosophilidae</taxon>
        <taxon>Scaptodrosophila</taxon>
    </lineage>
</organism>
<feature type="region of interest" description="Disordered" evidence="1">
    <location>
        <begin position="307"/>
        <end position="349"/>
    </location>
</feature>
<evidence type="ECO:0000259" key="2">
    <source>
        <dbReference type="Pfam" id="PF09747"/>
    </source>
</evidence>
<feature type="compositionally biased region" description="Acidic residues" evidence="1">
    <location>
        <begin position="307"/>
        <end position="318"/>
    </location>
</feature>
<dbReference type="PANTHER" id="PTHR31840:SF1">
    <property type="entry name" value="COILED-COIL DOMAIN-CONTAINING PROTEIN 97"/>
    <property type="match status" value="1"/>
</dbReference>
<dbReference type="RefSeq" id="XP_030383883.1">
    <property type="nucleotide sequence ID" value="XM_030528023.1"/>
</dbReference>
<dbReference type="GeneID" id="115631308"/>
<evidence type="ECO:0000313" key="4">
    <source>
        <dbReference type="RefSeq" id="XP_030383883.1"/>
    </source>
</evidence>
<sequence length="349" mass="40503">MTTGSSNSEASDNTELPDELVCIFKSLASNDKIIFKSQQIDDPELMPAQKQEIAHNAFKRNRKNFLIRFGQYLNESQIDDFLAVGLQSSEAFQPTEDFDDMCLLLEDFRRKLQTRSICVKNRRYVAMRQLLDQGEYFSEHEMMQRAPELYDELVGQYMTEEEKKERDSYDVRSTTFSGILMHTLEQKQRDELLEQVREETAPQTSEPATTNPEFEVPAECRKQWGGFDNDEPVACSTSRATTMNSINNSAKPACYYPGERELLRHEFMSIMKERFISGDDKDFDYTAVDENALLDDLKQIEQDEEDAYFEASDNEEATESAKPVHSSEDSEDELEVYMRHLHNHHSLQH</sequence>
<name>A0A6J2U8L0_DROLE</name>
<gene>
    <name evidence="4" type="primary">LOC115631308</name>
</gene>
<evidence type="ECO:0000256" key="1">
    <source>
        <dbReference type="SAM" id="MobiDB-lite"/>
    </source>
</evidence>
<feature type="compositionally biased region" description="Basic residues" evidence="1">
    <location>
        <begin position="339"/>
        <end position="349"/>
    </location>
</feature>
<feature type="domain" description="CCD97-like C-terminal" evidence="2">
    <location>
        <begin position="121"/>
        <end position="311"/>
    </location>
</feature>
<dbReference type="PANTHER" id="PTHR31840">
    <property type="entry name" value="COILED-COIL DOMAIN-CONTAINING PROTEIN 97"/>
    <property type="match status" value="1"/>
</dbReference>
<keyword evidence="3" id="KW-1185">Reference proteome</keyword>
<protein>
    <submittedName>
        <fullName evidence="4">Coiled-coil domain-containing protein 97</fullName>
    </submittedName>
</protein>
<accession>A0A6J2U8L0</accession>
<dbReference type="OrthoDB" id="333176at2759"/>